<dbReference type="RefSeq" id="WP_218632524.1">
    <property type="nucleotide sequence ID" value="NZ_JAHVAH010000001.1"/>
</dbReference>
<keyword evidence="11" id="KW-1185">Reference proteome</keyword>
<evidence type="ECO:0000256" key="1">
    <source>
        <dbReference type="ARBA" id="ARBA00022478"/>
    </source>
</evidence>
<gene>
    <name evidence="6 10" type="primary">rpoC</name>
    <name evidence="10" type="ORF">KTQ36_04425</name>
</gene>
<evidence type="ECO:0000256" key="6">
    <source>
        <dbReference type="HAMAP-Rule" id="MF_01322"/>
    </source>
</evidence>
<feature type="binding site" evidence="6">
    <location>
        <position position="883"/>
    </location>
    <ligand>
        <name>Zn(2+)</name>
        <dbReference type="ChEBI" id="CHEBI:29105"/>
        <label>2</label>
    </ligand>
</feature>
<evidence type="ECO:0000256" key="7">
    <source>
        <dbReference type="RuleBase" id="RU004279"/>
    </source>
</evidence>
<dbReference type="CDD" id="cd01609">
    <property type="entry name" value="RNAP_beta'_N"/>
    <property type="match status" value="1"/>
</dbReference>
<feature type="binding site" evidence="6">
    <location>
        <position position="809"/>
    </location>
    <ligand>
        <name>Zn(2+)</name>
        <dbReference type="ChEBI" id="CHEBI:29105"/>
        <label>2</label>
    </ligand>
</feature>
<feature type="binding site" evidence="6">
    <location>
        <position position="463"/>
    </location>
    <ligand>
        <name>Mg(2+)</name>
        <dbReference type="ChEBI" id="CHEBI:18420"/>
    </ligand>
</feature>
<evidence type="ECO:0000256" key="5">
    <source>
        <dbReference type="ARBA" id="ARBA00048552"/>
    </source>
</evidence>
<dbReference type="Pfam" id="PF00623">
    <property type="entry name" value="RNA_pol_Rpb1_2"/>
    <property type="match status" value="1"/>
</dbReference>
<keyword evidence="1 6" id="KW-0240">DNA-directed RNA polymerase</keyword>
<dbReference type="InterPro" id="IPR000722">
    <property type="entry name" value="RNA_pol_asu"/>
</dbReference>
<feature type="binding site" evidence="6">
    <location>
        <position position="88"/>
    </location>
    <ligand>
        <name>Zn(2+)</name>
        <dbReference type="ChEBI" id="CHEBI:29105"/>
        <label>1</label>
    </ligand>
</feature>
<dbReference type="InterPro" id="IPR045867">
    <property type="entry name" value="DNA-dir_RpoC_beta_prime"/>
</dbReference>
<evidence type="ECO:0000256" key="3">
    <source>
        <dbReference type="ARBA" id="ARBA00022695"/>
    </source>
</evidence>
<feature type="domain" description="RNA polymerase N-terminal" evidence="9">
    <location>
        <begin position="236"/>
        <end position="515"/>
    </location>
</feature>
<evidence type="ECO:0000313" key="11">
    <source>
        <dbReference type="Proteomes" id="UP000698028"/>
    </source>
</evidence>
<dbReference type="HAMAP" id="MF_01322">
    <property type="entry name" value="RNApol_bact_RpoC"/>
    <property type="match status" value="1"/>
</dbReference>
<protein>
    <recommendedName>
        <fullName evidence="6">DNA-directed RNA polymerase subunit beta'</fullName>
        <shortName evidence="6">RNAP subunit beta'</shortName>
        <ecNumber evidence="6">2.7.7.6</ecNumber>
    </recommendedName>
    <alternativeName>
        <fullName evidence="6">RNA polymerase subunit beta'</fullName>
    </alternativeName>
    <alternativeName>
        <fullName evidence="6">Transcriptase subunit beta'</fullName>
    </alternativeName>
</protein>
<dbReference type="GO" id="GO:0003899">
    <property type="term" value="F:DNA-directed RNA polymerase activity"/>
    <property type="evidence" value="ECO:0007669"/>
    <property type="project" value="UniProtKB-EC"/>
</dbReference>
<dbReference type="Pfam" id="PF04997">
    <property type="entry name" value="RNA_pol_Rpb1_1"/>
    <property type="match status" value="1"/>
</dbReference>
<dbReference type="InterPro" id="IPR007066">
    <property type="entry name" value="RNA_pol_Rpb1_3"/>
</dbReference>
<comment type="similarity">
    <text evidence="6 7">Belongs to the RNA polymerase beta' chain family.</text>
</comment>
<feature type="region of interest" description="Disordered" evidence="8">
    <location>
        <begin position="1384"/>
        <end position="1425"/>
    </location>
</feature>
<feature type="binding site" evidence="6">
    <location>
        <position position="72"/>
    </location>
    <ligand>
        <name>Zn(2+)</name>
        <dbReference type="ChEBI" id="CHEBI:29105"/>
        <label>1</label>
    </ligand>
</feature>
<dbReference type="Pfam" id="PF04998">
    <property type="entry name" value="RNA_pol_Rpb1_5"/>
    <property type="match status" value="1"/>
</dbReference>
<feature type="binding site" evidence="6">
    <location>
        <position position="893"/>
    </location>
    <ligand>
        <name>Zn(2+)</name>
        <dbReference type="ChEBI" id="CHEBI:29105"/>
        <label>2</label>
    </ligand>
</feature>
<feature type="binding site" evidence="6">
    <location>
        <position position="890"/>
    </location>
    <ligand>
        <name>Zn(2+)</name>
        <dbReference type="ChEBI" id="CHEBI:29105"/>
        <label>2</label>
    </ligand>
</feature>
<keyword evidence="4 6" id="KW-0804">Transcription</keyword>
<dbReference type="InterPro" id="IPR006592">
    <property type="entry name" value="RNA_pol_N"/>
</dbReference>
<accession>A0ABS6V4Q0</accession>
<keyword evidence="6" id="KW-0862">Zinc</keyword>
<evidence type="ECO:0000256" key="4">
    <source>
        <dbReference type="ARBA" id="ARBA00023163"/>
    </source>
</evidence>
<comment type="catalytic activity">
    <reaction evidence="5 6 7">
        <text>RNA(n) + a ribonucleoside 5'-triphosphate = RNA(n+1) + diphosphate</text>
        <dbReference type="Rhea" id="RHEA:21248"/>
        <dbReference type="Rhea" id="RHEA-COMP:14527"/>
        <dbReference type="Rhea" id="RHEA-COMP:17342"/>
        <dbReference type="ChEBI" id="CHEBI:33019"/>
        <dbReference type="ChEBI" id="CHEBI:61557"/>
        <dbReference type="ChEBI" id="CHEBI:140395"/>
        <dbReference type="EC" id="2.7.7.6"/>
    </reaction>
</comment>
<name>A0ABS6V4Q0_9SPHN</name>
<dbReference type="SMART" id="SM00663">
    <property type="entry name" value="RPOLA_N"/>
    <property type="match status" value="1"/>
</dbReference>
<reference evidence="10 11" key="1">
    <citation type="submission" date="2021-07" db="EMBL/GenBank/DDBJ databases">
        <title>The draft genome sequence of Sphingomicrobium sp. B8.</title>
        <authorList>
            <person name="Mu L."/>
        </authorList>
    </citation>
    <scope>NUCLEOTIDE SEQUENCE [LARGE SCALE GENOMIC DNA]</scope>
    <source>
        <strain evidence="10 11">B8</strain>
    </source>
</reference>
<evidence type="ECO:0000256" key="8">
    <source>
        <dbReference type="SAM" id="MobiDB-lite"/>
    </source>
</evidence>
<keyword evidence="2 6" id="KW-0808">Transferase</keyword>
<dbReference type="PANTHER" id="PTHR19376:SF54">
    <property type="entry name" value="DNA-DIRECTED RNA POLYMERASE SUBUNIT BETA"/>
    <property type="match status" value="1"/>
</dbReference>
<keyword evidence="6" id="KW-0479">Metal-binding</keyword>
<dbReference type="GO" id="GO:0000428">
    <property type="term" value="C:DNA-directed RNA polymerase complex"/>
    <property type="evidence" value="ECO:0007669"/>
    <property type="project" value="UniProtKB-KW"/>
</dbReference>
<feature type="binding site" evidence="6">
    <location>
        <position position="465"/>
    </location>
    <ligand>
        <name>Mg(2+)</name>
        <dbReference type="ChEBI" id="CHEBI:18420"/>
    </ligand>
</feature>
<organism evidence="10 11">
    <name type="scientific">Sphingomicrobium clamense</name>
    <dbReference type="NCBI Taxonomy" id="2851013"/>
    <lineage>
        <taxon>Bacteria</taxon>
        <taxon>Pseudomonadati</taxon>
        <taxon>Pseudomonadota</taxon>
        <taxon>Alphaproteobacteria</taxon>
        <taxon>Sphingomonadales</taxon>
        <taxon>Sphingomonadaceae</taxon>
        <taxon>Sphingomicrobium</taxon>
    </lineage>
</organism>
<dbReference type="Proteomes" id="UP000698028">
    <property type="component" value="Unassembled WGS sequence"/>
</dbReference>
<comment type="cofactor">
    <cofactor evidence="6">
        <name>Mg(2+)</name>
        <dbReference type="ChEBI" id="CHEBI:18420"/>
    </cofactor>
    <text evidence="6">Binds 1 Mg(2+) ion per subunit.</text>
</comment>
<keyword evidence="3 6" id="KW-0548">Nucleotidyltransferase</keyword>
<sequence length="1425" mass="157230">MNELTNFNNPVAKPETFDQIKIGIASPDRIRSWSFGEIKKPETINYRTFKPERDGLFCARIFGPIKDYECLCGKYKRMKYKGIVCEKCGVEVTVSKVRRERMGHIELAAPVAHIWFLKSLPSRIGLLLDMQLKQLERVLYFESFVVVEPGLTSLEKYQLLTEDELLEAQDEFGEDAFSAGIGAEAVKQLLMDLDLEREREDLLEELETTKSTLKPKKIIKRLKVVESFIDSGNRPEWMILDVVPVIPPDLRPLVPLDGGRFATSDLNDLYRRVINRNNRLKRLMELRAPDIIVRNEKRMLQESVDALFDNGRRGRTITGANKRPLKSLSDMLKGKQGRFRQNLLGKRVDYSGRSVIVTGPELKLHQCGLPKKMALELFKPFIYSRLDAKGLSMTLKQAKKWVEKERKEVWDILDEVIREHPVLLNRAPTLHRLGIQAFEPVLIEGKAIQLHPLVCAAFNADFDGDQMAVHVPLSLEAQLEARVLMMSTNNILSPANGKPIIVPSQDMVLGLYYITMEKEGEPGEGSIFTDMTEVHQALNVGAVTLHTKIVARVPQTNEDGKEEMVRFETTPGRMLLGEKLPKSHKVPYETINRLLTKKDIGEVIDEVYRHTGQKETVIFADQIMSLGFQHAFKAGISFGKDDMVIPAAKEKLVDETRAQVADYEQQYQDGLITQQEKYNKVIDAWSRCGDQVANEMMAEIQATPKGEDGREAPVNSIYMMAHSGARGSQAQIKQLAGMRGLMAKPSGEIIETPIISNFKEGLTVLEYFNSTHGARKGLADTALKTANSGYLTRRLVDVSQDCVVIEEDCKTNNALEMRAIVQGGTVIASLAERVLGRTTAEDIVDPKTDKVAIKSGTLLDEAAVKMIDELGVQAMRIRSPLICESKQGVCGKCYGRDLARGTPVNIGEAVGVIAAQSIGEPGTQLTMRTFHIGGAAQLNEQSNLEAPVDGKLEYRDMPTIVDAKGRTLSLSRGGELAILDMDGRELSTHKIPYGAHLLFENGHVISRGDRMAEWDPSFSPVITERAGTVKYQDLVDGKTLTEQTDESTGISQRVVTENQSKSKKDDLKARLTLTGDKDDEAGVYRLVPGAIIAVEDGAKVEAGTVLARLPREAAKTRDITGGLPRVAELFEARKPKDNSVIAKVSGKFTFIRDYKAKRKVAIIPEDGGDPVEYLIPKAKVIDVQEGDFVKKGDNIVAGSPDPHDILEVMGVEALAEYLVNEIQEVYRLQGVKINDKHIEVIVRQMLQKVEITDGGDTTLLAGEQVDRDEMDEANAKLAPRKKKAKGVPILLGITKASLQTRSFISAASFQETTRVLTQASVEGKVDTLVGLKENVIVGRLIPAGTGAGMNRMRIAASSRDAALRAQQKKLAEAMAATAEEVKAAEDAEVEADPKAAAAATTDPLAEVITSGDGSDAAAKEVTGEE</sequence>
<feature type="binding site" evidence="6">
    <location>
        <position position="85"/>
    </location>
    <ligand>
        <name>Zn(2+)</name>
        <dbReference type="ChEBI" id="CHEBI:29105"/>
        <label>1</label>
    </ligand>
</feature>
<evidence type="ECO:0000259" key="9">
    <source>
        <dbReference type="SMART" id="SM00663"/>
    </source>
</evidence>
<dbReference type="CDD" id="cd02655">
    <property type="entry name" value="RNAP_beta'_C"/>
    <property type="match status" value="1"/>
</dbReference>
<dbReference type="EC" id="2.7.7.6" evidence="6"/>
<dbReference type="EMBL" id="JAHVAH010000001">
    <property type="protein sequence ID" value="MBW0144540.1"/>
    <property type="molecule type" value="Genomic_DNA"/>
</dbReference>
<dbReference type="Pfam" id="PF05000">
    <property type="entry name" value="RNA_pol_Rpb1_4"/>
    <property type="match status" value="1"/>
</dbReference>
<comment type="function">
    <text evidence="6 7">DNA-dependent RNA polymerase catalyzes the transcription of DNA into RNA using the four ribonucleoside triphosphates as substrates.</text>
</comment>
<dbReference type="Pfam" id="PF04983">
    <property type="entry name" value="RNA_pol_Rpb1_3"/>
    <property type="match status" value="1"/>
</dbReference>
<dbReference type="PANTHER" id="PTHR19376">
    <property type="entry name" value="DNA-DIRECTED RNA POLYMERASE"/>
    <property type="match status" value="1"/>
</dbReference>
<feature type="binding site" evidence="6">
    <location>
        <position position="461"/>
    </location>
    <ligand>
        <name>Mg(2+)</name>
        <dbReference type="ChEBI" id="CHEBI:18420"/>
    </ligand>
</feature>
<comment type="caution">
    <text evidence="10">The sequence shown here is derived from an EMBL/GenBank/DDBJ whole genome shotgun (WGS) entry which is preliminary data.</text>
</comment>
<dbReference type="InterPro" id="IPR012754">
    <property type="entry name" value="DNA-dir_RpoC_beta_prime_bact"/>
</dbReference>
<dbReference type="NCBIfam" id="TIGR02386">
    <property type="entry name" value="rpoC_TIGR"/>
    <property type="match status" value="1"/>
</dbReference>
<proteinExistence type="inferred from homology"/>
<evidence type="ECO:0000256" key="2">
    <source>
        <dbReference type="ARBA" id="ARBA00022679"/>
    </source>
</evidence>
<dbReference type="InterPro" id="IPR007080">
    <property type="entry name" value="RNA_pol_Rpb1_1"/>
</dbReference>
<dbReference type="InterPro" id="IPR007081">
    <property type="entry name" value="RNA_pol_Rpb1_5"/>
</dbReference>
<evidence type="ECO:0000313" key="10">
    <source>
        <dbReference type="EMBL" id="MBW0144540.1"/>
    </source>
</evidence>
<feature type="compositionally biased region" description="Low complexity" evidence="8">
    <location>
        <begin position="1394"/>
        <end position="1407"/>
    </location>
</feature>
<keyword evidence="6" id="KW-0460">Magnesium</keyword>
<dbReference type="InterPro" id="IPR007083">
    <property type="entry name" value="RNA_pol_Rpb1_4"/>
</dbReference>
<comment type="cofactor">
    <cofactor evidence="6">
        <name>Zn(2+)</name>
        <dbReference type="ChEBI" id="CHEBI:29105"/>
    </cofactor>
    <text evidence="6">Binds 2 Zn(2+) ions per subunit.</text>
</comment>
<feature type="binding site" evidence="6">
    <location>
        <position position="70"/>
    </location>
    <ligand>
        <name>Zn(2+)</name>
        <dbReference type="ChEBI" id="CHEBI:29105"/>
        <label>1</label>
    </ligand>
</feature>
<comment type="subunit">
    <text evidence="6">The RNAP catalytic core consists of 2 alpha, 1 beta, 1 beta' and 1 omega subunit. When a sigma factor is associated with the core the holoenzyme is formed, which can initiate transcription.</text>
</comment>